<gene>
    <name evidence="1" type="ORF">QR98_0080440</name>
</gene>
<name>A0A132AEZ8_SARSC</name>
<dbReference type="VEuPathDB" id="VectorBase:SSCA005374"/>
<reference evidence="1 2" key="1">
    <citation type="journal article" date="2015" name="Parasit. Vectors">
        <title>Draft genome of the scabies mite.</title>
        <authorList>
            <person name="Rider S.D.Jr."/>
            <person name="Morgan M.S."/>
            <person name="Arlian L.G."/>
        </authorList>
    </citation>
    <scope>NUCLEOTIDE SEQUENCE [LARGE SCALE GENOMIC DNA]</scope>
    <source>
        <strain evidence="1">Arlian Lab</strain>
    </source>
</reference>
<organism evidence="1 2">
    <name type="scientific">Sarcoptes scabiei</name>
    <name type="common">Itch mite</name>
    <name type="synonym">Acarus scabiei</name>
    <dbReference type="NCBI Taxonomy" id="52283"/>
    <lineage>
        <taxon>Eukaryota</taxon>
        <taxon>Metazoa</taxon>
        <taxon>Ecdysozoa</taxon>
        <taxon>Arthropoda</taxon>
        <taxon>Chelicerata</taxon>
        <taxon>Arachnida</taxon>
        <taxon>Acari</taxon>
        <taxon>Acariformes</taxon>
        <taxon>Sarcoptiformes</taxon>
        <taxon>Astigmata</taxon>
        <taxon>Psoroptidia</taxon>
        <taxon>Sarcoptoidea</taxon>
        <taxon>Sarcoptidae</taxon>
        <taxon>Sarcoptinae</taxon>
        <taxon>Sarcoptes</taxon>
    </lineage>
</organism>
<evidence type="ECO:0000313" key="2">
    <source>
        <dbReference type="Proteomes" id="UP000616769"/>
    </source>
</evidence>
<dbReference type="AlphaFoldDB" id="A0A132AEZ8"/>
<dbReference type="Proteomes" id="UP000616769">
    <property type="component" value="Unassembled WGS sequence"/>
</dbReference>
<comment type="caution">
    <text evidence="1">The sequence shown here is derived from an EMBL/GenBank/DDBJ whole genome shotgun (WGS) entry which is preliminary data.</text>
</comment>
<dbReference type="EMBL" id="JXLN01013666">
    <property type="protein sequence ID" value="KPM09507.1"/>
    <property type="molecule type" value="Genomic_DNA"/>
</dbReference>
<evidence type="ECO:0000313" key="1">
    <source>
        <dbReference type="EMBL" id="KPM09507.1"/>
    </source>
</evidence>
<protein>
    <submittedName>
        <fullName evidence="1">Uncharacterized protein</fullName>
    </submittedName>
</protein>
<sequence>MIVNDGDVNDDRFGSIVSIDPTHQNKVNQCFEAIWKLGKFIHSSDRYHRSLNDDVDGEQMNLDVEENNNVDDGDDDGICSRFAMKLE</sequence>
<accession>A0A132AEZ8</accession>
<proteinExistence type="predicted"/>